<organism evidence="1 2">
    <name type="scientific">Marasmius crinis-equi</name>
    <dbReference type="NCBI Taxonomy" id="585013"/>
    <lineage>
        <taxon>Eukaryota</taxon>
        <taxon>Fungi</taxon>
        <taxon>Dikarya</taxon>
        <taxon>Basidiomycota</taxon>
        <taxon>Agaricomycotina</taxon>
        <taxon>Agaricomycetes</taxon>
        <taxon>Agaricomycetidae</taxon>
        <taxon>Agaricales</taxon>
        <taxon>Marasmiineae</taxon>
        <taxon>Marasmiaceae</taxon>
        <taxon>Marasmius</taxon>
    </lineage>
</organism>
<keyword evidence="2" id="KW-1185">Reference proteome</keyword>
<comment type="caution">
    <text evidence="1">The sequence shown here is derived from an EMBL/GenBank/DDBJ whole genome shotgun (WGS) entry which is preliminary data.</text>
</comment>
<reference evidence="1 2" key="1">
    <citation type="submission" date="2024-02" db="EMBL/GenBank/DDBJ databases">
        <title>A draft genome for the cacao thread blight pathogen Marasmius crinis-equi.</title>
        <authorList>
            <person name="Cohen S.P."/>
            <person name="Baruah I.K."/>
            <person name="Amoako-Attah I."/>
            <person name="Bukari Y."/>
            <person name="Meinhardt L.W."/>
            <person name="Bailey B.A."/>
        </authorList>
    </citation>
    <scope>NUCLEOTIDE SEQUENCE [LARGE SCALE GENOMIC DNA]</scope>
    <source>
        <strain evidence="1 2">GH-76</strain>
    </source>
</reference>
<dbReference type="Proteomes" id="UP001465976">
    <property type="component" value="Unassembled WGS sequence"/>
</dbReference>
<accession>A0ABR3FWY5</accession>
<gene>
    <name evidence="1" type="ORF">V5O48_001954</name>
</gene>
<evidence type="ECO:0000313" key="1">
    <source>
        <dbReference type="EMBL" id="KAL0580022.1"/>
    </source>
</evidence>
<proteinExistence type="predicted"/>
<dbReference type="EMBL" id="JBAHYK010000041">
    <property type="protein sequence ID" value="KAL0580022.1"/>
    <property type="molecule type" value="Genomic_DNA"/>
</dbReference>
<evidence type="ECO:0000313" key="2">
    <source>
        <dbReference type="Proteomes" id="UP001465976"/>
    </source>
</evidence>
<protein>
    <submittedName>
        <fullName evidence="1">Uncharacterized protein</fullName>
    </submittedName>
</protein>
<sequence>LVHVLLENPIQIASESNLTTPIWPGIILDFVATTGGTEHGLVVEMLSLGGLSKSVITVKQDRVLPYNQDLLSSDAVFQFTLDDGLPQSLVYTESLRRARRMCSTWSITETETEAEAEAKLEDSIRARSVRWGSEQIRTGDFVKIALSRDVLVMAGVKESSTELGLGLFAEVYDIQCRVDDSEAEIMVSVGLFGLEQVDTDTDGPPPAPHLPDPPVGFRFVSLHDTGSEVVLPSECIVGRYHSGYLARMLLDENLNLPEEDEAVLMHLGRLWEFQGVKMNVAVRKEFSGV</sequence>
<feature type="non-terminal residue" evidence="1">
    <location>
        <position position="1"/>
    </location>
</feature>
<name>A0ABR3FWY5_9AGAR</name>